<evidence type="ECO:0000256" key="2">
    <source>
        <dbReference type="SAM" id="SignalP"/>
    </source>
</evidence>
<reference evidence="4" key="1">
    <citation type="submission" date="2022-12" db="EMBL/GenBank/DDBJ databases">
        <title>Draft genome assemblies for two species of Escallonia (Escalloniales).</title>
        <authorList>
            <person name="Chanderbali A."/>
            <person name="Dervinis C."/>
            <person name="Anghel I."/>
            <person name="Soltis D."/>
            <person name="Soltis P."/>
            <person name="Zapata F."/>
        </authorList>
    </citation>
    <scope>NUCLEOTIDE SEQUENCE</scope>
    <source>
        <strain evidence="4">UCBG92.1500</strain>
        <tissue evidence="4">Leaf</tissue>
    </source>
</reference>
<comment type="similarity">
    <text evidence="1">Belongs to the fasciclin-like AGP family.</text>
</comment>
<feature type="chain" id="PRO_5041703170" description="FAS1 domain-containing protein" evidence="2">
    <location>
        <begin position="23"/>
        <end position="361"/>
    </location>
</feature>
<dbReference type="Gene3D" id="2.30.180.10">
    <property type="entry name" value="FAS1 domain"/>
    <property type="match status" value="1"/>
</dbReference>
<dbReference type="EMBL" id="JAVXUO010001981">
    <property type="protein sequence ID" value="KAK2977515.1"/>
    <property type="molecule type" value="Genomic_DNA"/>
</dbReference>
<evidence type="ECO:0000313" key="5">
    <source>
        <dbReference type="Proteomes" id="UP001187471"/>
    </source>
</evidence>
<evidence type="ECO:0000259" key="3">
    <source>
        <dbReference type="SMART" id="SM00554"/>
    </source>
</evidence>
<dbReference type="AlphaFoldDB" id="A0AA88RP91"/>
<keyword evidence="2" id="KW-0732">Signal</keyword>
<organism evidence="4 5">
    <name type="scientific">Escallonia rubra</name>
    <dbReference type="NCBI Taxonomy" id="112253"/>
    <lineage>
        <taxon>Eukaryota</taxon>
        <taxon>Viridiplantae</taxon>
        <taxon>Streptophyta</taxon>
        <taxon>Embryophyta</taxon>
        <taxon>Tracheophyta</taxon>
        <taxon>Spermatophyta</taxon>
        <taxon>Magnoliopsida</taxon>
        <taxon>eudicotyledons</taxon>
        <taxon>Gunneridae</taxon>
        <taxon>Pentapetalae</taxon>
        <taxon>asterids</taxon>
        <taxon>campanulids</taxon>
        <taxon>Escalloniales</taxon>
        <taxon>Escalloniaceae</taxon>
        <taxon>Escallonia</taxon>
    </lineage>
</organism>
<proteinExistence type="inferred from homology"/>
<name>A0AA88RP91_9ASTE</name>
<feature type="domain" description="FAS1" evidence="3">
    <location>
        <begin position="67"/>
        <end position="161"/>
    </location>
</feature>
<comment type="caution">
    <text evidence="4">The sequence shown here is derived from an EMBL/GenBank/DDBJ whole genome shotgun (WGS) entry which is preliminary data.</text>
</comment>
<dbReference type="Pfam" id="PF02469">
    <property type="entry name" value="Fasciclin"/>
    <property type="match status" value="1"/>
</dbReference>
<dbReference type="InterPro" id="IPR036378">
    <property type="entry name" value="FAS1_dom_sf"/>
</dbReference>
<sequence>MASPPQVVVLIFTAVFVSTAAAAAAAATPTPKPQDSNSISTILSTLGFQELSTAATAASLPNTTTITIFAPTDSSLLTCPSCSLPLLLQEHSLPSLYPLRHLSTFPFGTKIQTLAPNRCLTLTSSTASPTLFINGVEVTRPDLFTSRYVIVHGIQGFLSHLSPLSCHVELMSTLSFPPDQLATSAFFVMRLMLKDAMLRLRISGYSVLALAMSHKYKELLQLRAMTVFALDDSAIFEAQGHAYVPRLLFHVVPNRRLMAADLVGLDRNTVLPTMELGKMLVVTTAGGGGPLVSMRINYVKIKGFDLLYNDRIVVHVLSLPFHHPAKDGNLGQIGRSVEGFVGSDGMVVPMPTVMTDDYHGL</sequence>
<dbReference type="PANTHER" id="PTHR33985:SF2">
    <property type="entry name" value="EXPRESSED PROTEIN"/>
    <property type="match status" value="1"/>
</dbReference>
<accession>A0AA88RP91</accession>
<feature type="signal peptide" evidence="2">
    <location>
        <begin position="1"/>
        <end position="22"/>
    </location>
</feature>
<evidence type="ECO:0000313" key="4">
    <source>
        <dbReference type="EMBL" id="KAK2977515.1"/>
    </source>
</evidence>
<dbReference type="SMART" id="SM00554">
    <property type="entry name" value="FAS1"/>
    <property type="match status" value="2"/>
</dbReference>
<gene>
    <name evidence="4" type="ORF">RJ640_009882</name>
</gene>
<keyword evidence="5" id="KW-1185">Reference proteome</keyword>
<protein>
    <recommendedName>
        <fullName evidence="3">FAS1 domain-containing protein</fullName>
    </recommendedName>
</protein>
<dbReference type="InterPro" id="IPR052806">
    <property type="entry name" value="Fasciclin-like_AGP"/>
</dbReference>
<evidence type="ECO:0000256" key="1">
    <source>
        <dbReference type="ARBA" id="ARBA00007843"/>
    </source>
</evidence>
<dbReference type="PANTHER" id="PTHR33985">
    <property type="entry name" value="OS02G0491300 PROTEIN-RELATED"/>
    <property type="match status" value="1"/>
</dbReference>
<dbReference type="InterPro" id="IPR000782">
    <property type="entry name" value="FAS1_domain"/>
</dbReference>
<dbReference type="SUPFAM" id="SSF82153">
    <property type="entry name" value="FAS1 domain"/>
    <property type="match status" value="2"/>
</dbReference>
<feature type="domain" description="FAS1" evidence="3">
    <location>
        <begin position="226"/>
        <end position="324"/>
    </location>
</feature>
<dbReference type="Proteomes" id="UP001187471">
    <property type="component" value="Unassembled WGS sequence"/>
</dbReference>